<feature type="compositionally biased region" description="Low complexity" evidence="5">
    <location>
        <begin position="85"/>
        <end position="96"/>
    </location>
</feature>
<feature type="transmembrane region" description="Helical" evidence="6">
    <location>
        <begin position="571"/>
        <end position="591"/>
    </location>
</feature>
<feature type="compositionally biased region" description="Polar residues" evidence="5">
    <location>
        <begin position="921"/>
        <end position="937"/>
    </location>
</feature>
<dbReference type="InterPro" id="IPR045863">
    <property type="entry name" value="CorA_TM1_TM2"/>
</dbReference>
<feature type="transmembrane region" description="Helical" evidence="6">
    <location>
        <begin position="791"/>
        <end position="815"/>
    </location>
</feature>
<dbReference type="OrthoDB" id="426293at2759"/>
<feature type="transmembrane region" description="Helical" evidence="6">
    <location>
        <begin position="679"/>
        <end position="699"/>
    </location>
</feature>
<feature type="compositionally biased region" description="Pro residues" evidence="5">
    <location>
        <begin position="900"/>
        <end position="914"/>
    </location>
</feature>
<dbReference type="GO" id="GO:0046873">
    <property type="term" value="F:metal ion transmembrane transporter activity"/>
    <property type="evidence" value="ECO:0007669"/>
    <property type="project" value="InterPro"/>
</dbReference>
<protein>
    <submittedName>
        <fullName evidence="7">Uncharacterized protein</fullName>
    </submittedName>
</protein>
<organism evidence="7 8">
    <name type="scientific">Rhizodiscina lignyota</name>
    <dbReference type="NCBI Taxonomy" id="1504668"/>
    <lineage>
        <taxon>Eukaryota</taxon>
        <taxon>Fungi</taxon>
        <taxon>Dikarya</taxon>
        <taxon>Ascomycota</taxon>
        <taxon>Pezizomycotina</taxon>
        <taxon>Dothideomycetes</taxon>
        <taxon>Pleosporomycetidae</taxon>
        <taxon>Aulographales</taxon>
        <taxon>Rhizodiscinaceae</taxon>
        <taxon>Rhizodiscina</taxon>
    </lineage>
</organism>
<reference evidence="7" key="1">
    <citation type="journal article" date="2020" name="Stud. Mycol.">
        <title>101 Dothideomycetes genomes: a test case for predicting lifestyles and emergence of pathogens.</title>
        <authorList>
            <person name="Haridas S."/>
            <person name="Albert R."/>
            <person name="Binder M."/>
            <person name="Bloem J."/>
            <person name="Labutti K."/>
            <person name="Salamov A."/>
            <person name="Andreopoulos B."/>
            <person name="Baker S."/>
            <person name="Barry K."/>
            <person name="Bills G."/>
            <person name="Bluhm B."/>
            <person name="Cannon C."/>
            <person name="Castanera R."/>
            <person name="Culley D."/>
            <person name="Daum C."/>
            <person name="Ezra D."/>
            <person name="Gonzalez J."/>
            <person name="Henrissat B."/>
            <person name="Kuo A."/>
            <person name="Liang C."/>
            <person name="Lipzen A."/>
            <person name="Lutzoni F."/>
            <person name="Magnuson J."/>
            <person name="Mondo S."/>
            <person name="Nolan M."/>
            <person name="Ohm R."/>
            <person name="Pangilinan J."/>
            <person name="Park H.-J."/>
            <person name="Ramirez L."/>
            <person name="Alfaro M."/>
            <person name="Sun H."/>
            <person name="Tritt A."/>
            <person name="Yoshinaga Y."/>
            <person name="Zwiers L.-H."/>
            <person name="Turgeon B."/>
            <person name="Goodwin S."/>
            <person name="Spatafora J."/>
            <person name="Crous P."/>
            <person name="Grigoriev I."/>
        </authorList>
    </citation>
    <scope>NUCLEOTIDE SEQUENCE</scope>
    <source>
        <strain evidence="7">CBS 133067</strain>
    </source>
</reference>
<comment type="caution">
    <text evidence="7">The sequence shown here is derived from an EMBL/GenBank/DDBJ whole genome shotgun (WGS) entry which is preliminary data.</text>
</comment>
<feature type="region of interest" description="Disordered" evidence="5">
    <location>
        <begin position="951"/>
        <end position="1006"/>
    </location>
</feature>
<dbReference type="Proteomes" id="UP000799772">
    <property type="component" value="Unassembled WGS sequence"/>
</dbReference>
<evidence type="ECO:0000256" key="4">
    <source>
        <dbReference type="ARBA" id="ARBA00023136"/>
    </source>
</evidence>
<dbReference type="Gene3D" id="1.20.58.340">
    <property type="entry name" value="Magnesium transport protein CorA, transmembrane region"/>
    <property type="match status" value="1"/>
</dbReference>
<accession>A0A9P4MAK1</accession>
<keyword evidence="8" id="KW-1185">Reference proteome</keyword>
<name>A0A9P4MAK1_9PEZI</name>
<dbReference type="Pfam" id="PF01544">
    <property type="entry name" value="CorA"/>
    <property type="match status" value="1"/>
</dbReference>
<feature type="compositionally biased region" description="Polar residues" evidence="5">
    <location>
        <begin position="862"/>
        <end position="881"/>
    </location>
</feature>
<dbReference type="SUPFAM" id="SSF144083">
    <property type="entry name" value="Magnesium transport protein CorA, transmembrane region"/>
    <property type="match status" value="1"/>
</dbReference>
<evidence type="ECO:0000256" key="2">
    <source>
        <dbReference type="ARBA" id="ARBA00022692"/>
    </source>
</evidence>
<feature type="compositionally biased region" description="Low complexity" evidence="5">
    <location>
        <begin position="984"/>
        <end position="995"/>
    </location>
</feature>
<feature type="region of interest" description="Disordered" evidence="5">
    <location>
        <begin position="860"/>
        <end position="937"/>
    </location>
</feature>
<gene>
    <name evidence="7" type="ORF">NA57DRAFT_50929</name>
</gene>
<evidence type="ECO:0000313" key="8">
    <source>
        <dbReference type="Proteomes" id="UP000799772"/>
    </source>
</evidence>
<keyword evidence="3 6" id="KW-1133">Transmembrane helix</keyword>
<dbReference type="InterPro" id="IPR002523">
    <property type="entry name" value="MgTranspt_CorA/ZnTranspt_ZntB"/>
</dbReference>
<dbReference type="AlphaFoldDB" id="A0A9P4MAK1"/>
<proteinExistence type="predicted"/>
<feature type="region of interest" description="Disordered" evidence="5">
    <location>
        <begin position="1050"/>
        <end position="1088"/>
    </location>
</feature>
<feature type="compositionally biased region" description="Polar residues" evidence="5">
    <location>
        <begin position="58"/>
        <end position="79"/>
    </location>
</feature>
<dbReference type="GO" id="GO:0016020">
    <property type="term" value="C:membrane"/>
    <property type="evidence" value="ECO:0007669"/>
    <property type="project" value="UniProtKB-SubCell"/>
</dbReference>
<feature type="transmembrane region" description="Helical" evidence="6">
    <location>
        <begin position="603"/>
        <end position="622"/>
    </location>
</feature>
<keyword evidence="2 6" id="KW-0812">Transmembrane</keyword>
<comment type="subcellular location">
    <subcellularLocation>
        <location evidence="1">Membrane</location>
        <topology evidence="1">Multi-pass membrane protein</topology>
    </subcellularLocation>
</comment>
<dbReference type="EMBL" id="ML978121">
    <property type="protein sequence ID" value="KAF2104083.1"/>
    <property type="molecule type" value="Genomic_DNA"/>
</dbReference>
<evidence type="ECO:0000256" key="5">
    <source>
        <dbReference type="SAM" id="MobiDB-lite"/>
    </source>
</evidence>
<evidence type="ECO:0000256" key="6">
    <source>
        <dbReference type="SAM" id="Phobius"/>
    </source>
</evidence>
<sequence>MAEPATEGHQQSSSVDIPASQLAPILRAILQHNDQIVEQNQAILQLLNYHVRSLPNSNGRSATGAIQSHSHTGTSTSPAPVSPRSSGSVTQVQSTQGDRRHEHHRQSMWDGILTVESKLSGSFVKDYHEWKRPPAIRDVFLGKNEWTSKSYHYAFPDLVDFLKRNDLVKKCHSQVSVRDFVSSSGGPTSSAYNEARPRVGVIRGKSMPVKSAGGHRTIRSVNAEDPFGCKILWDALDGCPCHNPGQTAPVQSDSEPCLCMRSINILDVSPKVLNCLLASTPRVDLSYMAAFVQRHLGSSNWGKATPLRYGDTMSSYTLEYHFSFYYVTPKYFDTGSVRPDLRNQRKSAAFGNELATRSRYIHEESLSFLYIGHFKDVSTSVQLAESYFKYDPYHTTDVGSSESSLFRPLNPNEPPAMLMLSWISVALHHVLWRWQSAIDAVQAEIKSSRQIVFMDDRNDLMADDPQFTLSKTYFWALQAYKLFEETISETVTTWRRFQDESLPVLRDNRVPSEEWKKAVQDINDAVSELESKTRAIRKRAEEVRDLRKGLISASALFDSRISVRQGENIRLLTYITLLFLPLSFATSIFGMQIIGNSTSTVHIFAAVLPAITVVTALFVFNLHNVVNAWELFTDYISSWLRSSMKEHRRGDWQRTAIALHEDMNASKAPVRKAQKRSSAWVYLVFIIEALIVSLPVGELSNAASLFRRMASSEAAAAPEGPEDGDDIRSIDPHVFEKINESLAEERKRQRQKRREKIGPVLLALEDIWHALPATFRWIGTGTIDIIRALLLPLWVIVVMFEYLILSLILLIASVFRSRPDDESVRSLSNTQKRSKEPSCFRRAFLILGLDTVFPARPKAIRPSSTESSARRNFSQAATQMTLRPEKSSNQHETTVVAAASPPPAERPPLPPLIPRSPISPNFNNRPDTLISDLSYSNDHSRDTIDFIEQMSRAGTRPSTPRTPAAVPSEVPQSPRPGTRHTAHTARTVDTAATDASLSRPGTAHTDVISPLPEMIARAEPLKRMSARPVASLAESSTAQRDFAQRDLRISAMGQKPKTVAAEKQSQRKSHIPVVEVLELDRPPTPPPK</sequence>
<evidence type="ECO:0000313" key="7">
    <source>
        <dbReference type="EMBL" id="KAF2104083.1"/>
    </source>
</evidence>
<evidence type="ECO:0000256" key="3">
    <source>
        <dbReference type="ARBA" id="ARBA00022989"/>
    </source>
</evidence>
<evidence type="ECO:0000256" key="1">
    <source>
        <dbReference type="ARBA" id="ARBA00004141"/>
    </source>
</evidence>
<feature type="region of interest" description="Disordered" evidence="5">
    <location>
        <begin position="58"/>
        <end position="109"/>
    </location>
</feature>
<keyword evidence="4 6" id="KW-0472">Membrane</keyword>